<keyword evidence="11" id="KW-0456">Lyase</keyword>
<evidence type="ECO:0000256" key="12">
    <source>
        <dbReference type="PIRSR" id="PIRSR036565-2"/>
    </source>
</evidence>
<reference evidence="17" key="1">
    <citation type="submission" date="2020-06" db="EMBL/GenBank/DDBJ databases">
        <authorList>
            <person name="Li T."/>
            <person name="Hu X."/>
            <person name="Zhang T."/>
            <person name="Song X."/>
            <person name="Zhang H."/>
            <person name="Dai N."/>
            <person name="Sheng W."/>
            <person name="Hou X."/>
            <person name="Wei L."/>
        </authorList>
    </citation>
    <scope>NUCLEOTIDE SEQUENCE</scope>
    <source>
        <strain evidence="17">KEN1</strain>
        <tissue evidence="17">Leaf</tissue>
    </source>
</reference>
<dbReference type="FunFam" id="3.40.50.1220:FF:000009">
    <property type="entry name" value="Pyruvate decarboxylase 1"/>
    <property type="match status" value="1"/>
</dbReference>
<evidence type="ECO:0000256" key="1">
    <source>
        <dbReference type="ARBA" id="ARBA00001041"/>
    </source>
</evidence>
<evidence type="ECO:0000256" key="3">
    <source>
        <dbReference type="ARBA" id="ARBA00001964"/>
    </source>
</evidence>
<evidence type="ECO:0000256" key="4">
    <source>
        <dbReference type="ARBA" id="ARBA00007812"/>
    </source>
</evidence>
<dbReference type="GO" id="GO:0005829">
    <property type="term" value="C:cytosol"/>
    <property type="evidence" value="ECO:0007669"/>
    <property type="project" value="TreeGrafter"/>
</dbReference>
<dbReference type="InterPro" id="IPR029061">
    <property type="entry name" value="THDP-binding"/>
</dbReference>
<dbReference type="GO" id="GO:0000949">
    <property type="term" value="P:aromatic amino acid family catabolic process to alcohol via Ehrlich pathway"/>
    <property type="evidence" value="ECO:0007669"/>
    <property type="project" value="TreeGrafter"/>
</dbReference>
<dbReference type="Pfam" id="PF02776">
    <property type="entry name" value="TPP_enzyme_N"/>
    <property type="match status" value="1"/>
</dbReference>
<comment type="subunit">
    <text evidence="5">Homotetramer.</text>
</comment>
<comment type="cofactor">
    <cofactor evidence="3">
        <name>thiamine diphosphate</name>
        <dbReference type="ChEBI" id="CHEBI:58937"/>
    </cofactor>
</comment>
<dbReference type="GO" id="GO:0004737">
    <property type="term" value="F:pyruvate decarboxylase activity"/>
    <property type="evidence" value="ECO:0007669"/>
    <property type="project" value="UniProtKB-EC"/>
</dbReference>
<protein>
    <recommendedName>
        <fullName evidence="6">pyruvate decarboxylase</fullName>
        <ecNumber evidence="6">4.1.1.1</ecNumber>
    </recommendedName>
</protein>
<evidence type="ECO:0000256" key="5">
    <source>
        <dbReference type="ARBA" id="ARBA00011881"/>
    </source>
</evidence>
<dbReference type="EMBL" id="JACGWN010000001">
    <property type="protein sequence ID" value="KAL0464567.1"/>
    <property type="molecule type" value="Genomic_DNA"/>
</dbReference>
<dbReference type="InterPro" id="IPR012110">
    <property type="entry name" value="PDC/IPDC-like"/>
</dbReference>
<keyword evidence="9 12" id="KW-0460">Magnesium</keyword>
<dbReference type="InterPro" id="IPR047214">
    <property type="entry name" value="TPP_PDC_IPDC"/>
</dbReference>
<comment type="cofactor">
    <cofactor evidence="2">
        <name>a metal cation</name>
        <dbReference type="ChEBI" id="CHEBI:25213"/>
    </cofactor>
</comment>
<evidence type="ECO:0000259" key="16">
    <source>
        <dbReference type="Pfam" id="PF02776"/>
    </source>
</evidence>
<dbReference type="GO" id="GO:0030976">
    <property type="term" value="F:thiamine pyrophosphate binding"/>
    <property type="evidence" value="ECO:0007669"/>
    <property type="project" value="InterPro"/>
</dbReference>
<evidence type="ECO:0000259" key="15">
    <source>
        <dbReference type="Pfam" id="PF02775"/>
    </source>
</evidence>
<feature type="domain" description="Thiamine pyrophosphate enzyme TPP-binding" evidence="15">
    <location>
        <begin position="427"/>
        <end position="493"/>
    </location>
</feature>
<proteinExistence type="inferred from homology"/>
<evidence type="ECO:0000256" key="8">
    <source>
        <dbReference type="ARBA" id="ARBA00022793"/>
    </source>
</evidence>
<dbReference type="SUPFAM" id="SSF52518">
    <property type="entry name" value="Thiamin diphosphate-binding fold (THDP-binding)"/>
    <property type="match status" value="2"/>
</dbReference>
<feature type="binding site" evidence="12">
    <location>
        <position position="490"/>
    </location>
    <ligand>
        <name>Mg(2+)</name>
        <dbReference type="ChEBI" id="CHEBI:18420"/>
    </ligand>
</feature>
<feature type="domain" description="Thiamine pyrophosphate enzyme N-terminal TPP-binding" evidence="16">
    <location>
        <begin position="48"/>
        <end position="93"/>
    </location>
</feature>
<evidence type="ECO:0000256" key="10">
    <source>
        <dbReference type="ARBA" id="ARBA00023052"/>
    </source>
</evidence>
<dbReference type="InterPro" id="IPR011766">
    <property type="entry name" value="TPP_enzyme_TPP-bd"/>
</dbReference>
<dbReference type="InterPro" id="IPR029035">
    <property type="entry name" value="DHS-like_NAD/FAD-binding_dom"/>
</dbReference>
<keyword evidence="10 13" id="KW-0786">Thiamine pyrophosphate</keyword>
<dbReference type="FunFam" id="3.40.50.970:FF:000024">
    <property type="entry name" value="Pyruvate decarboxylase isozyme"/>
    <property type="match status" value="1"/>
</dbReference>
<comment type="caution">
    <text evidence="17">The sequence shown here is derived from an EMBL/GenBank/DDBJ whole genome shotgun (WGS) entry which is preliminary data.</text>
</comment>
<dbReference type="GO" id="GO:0000287">
    <property type="term" value="F:magnesium ion binding"/>
    <property type="evidence" value="ECO:0007669"/>
    <property type="project" value="InterPro"/>
</dbReference>
<organism evidence="17">
    <name type="scientific">Sesamum latifolium</name>
    <dbReference type="NCBI Taxonomy" id="2727402"/>
    <lineage>
        <taxon>Eukaryota</taxon>
        <taxon>Viridiplantae</taxon>
        <taxon>Streptophyta</taxon>
        <taxon>Embryophyta</taxon>
        <taxon>Tracheophyta</taxon>
        <taxon>Spermatophyta</taxon>
        <taxon>Magnoliopsida</taxon>
        <taxon>eudicotyledons</taxon>
        <taxon>Gunneridae</taxon>
        <taxon>Pentapetalae</taxon>
        <taxon>asterids</taxon>
        <taxon>lamiids</taxon>
        <taxon>Lamiales</taxon>
        <taxon>Pedaliaceae</taxon>
        <taxon>Sesamum</taxon>
    </lineage>
</organism>
<dbReference type="InterPro" id="IPR012000">
    <property type="entry name" value="Thiamin_PyroP_enz_cen_dom"/>
</dbReference>
<keyword evidence="17" id="KW-0670">Pyruvate</keyword>
<accession>A0AAW2YF61</accession>
<dbReference type="Gene3D" id="3.40.50.970">
    <property type="match status" value="3"/>
</dbReference>
<comment type="catalytic activity">
    <reaction evidence="1">
        <text>a 2-oxocarboxylate + H(+) = an aldehyde + CO2</text>
        <dbReference type="Rhea" id="RHEA:11628"/>
        <dbReference type="ChEBI" id="CHEBI:15378"/>
        <dbReference type="ChEBI" id="CHEBI:16526"/>
        <dbReference type="ChEBI" id="CHEBI:17478"/>
        <dbReference type="ChEBI" id="CHEBI:35179"/>
        <dbReference type="EC" id="4.1.1.1"/>
    </reaction>
</comment>
<evidence type="ECO:0000256" key="9">
    <source>
        <dbReference type="ARBA" id="ARBA00022842"/>
    </source>
</evidence>
<evidence type="ECO:0000256" key="11">
    <source>
        <dbReference type="ARBA" id="ARBA00023239"/>
    </source>
</evidence>
<comment type="similarity">
    <text evidence="4 13">Belongs to the TPP enzyme family.</text>
</comment>
<feature type="binding site" evidence="12">
    <location>
        <position position="461"/>
    </location>
    <ligand>
        <name>Mg(2+)</name>
        <dbReference type="ChEBI" id="CHEBI:18420"/>
    </ligand>
</feature>
<dbReference type="PIRSF" id="PIRSF036565">
    <property type="entry name" value="Pyruvt_ip_decrb"/>
    <property type="match status" value="1"/>
</dbReference>
<dbReference type="PANTHER" id="PTHR43452">
    <property type="entry name" value="PYRUVATE DECARBOXYLASE"/>
    <property type="match status" value="1"/>
</dbReference>
<evidence type="ECO:0000256" key="13">
    <source>
        <dbReference type="RuleBase" id="RU362132"/>
    </source>
</evidence>
<dbReference type="Pfam" id="PF02775">
    <property type="entry name" value="TPP_enzyme_C"/>
    <property type="match status" value="1"/>
</dbReference>
<dbReference type="InterPro" id="IPR012001">
    <property type="entry name" value="Thiamin_PyroP_enz_TPP-bd_dom"/>
</dbReference>
<keyword evidence="7 12" id="KW-0479">Metal-binding</keyword>
<dbReference type="SUPFAM" id="SSF52467">
    <property type="entry name" value="DHS-like NAD/FAD-binding domain"/>
    <property type="match status" value="1"/>
</dbReference>
<feature type="binding site" evidence="12">
    <location>
        <position position="488"/>
    </location>
    <ligand>
        <name>Mg(2+)</name>
        <dbReference type="ChEBI" id="CHEBI:18420"/>
    </ligand>
</feature>
<comment type="cofactor">
    <cofactor evidence="12">
        <name>Mg(2+)</name>
        <dbReference type="ChEBI" id="CHEBI:18420"/>
    </cofactor>
    <text evidence="12">Binds 1 Mg(2+) per subunit.</text>
</comment>
<gene>
    <name evidence="17" type="ORF">Slati_0344300</name>
</gene>
<evidence type="ECO:0000259" key="14">
    <source>
        <dbReference type="Pfam" id="PF00205"/>
    </source>
</evidence>
<name>A0AAW2YF61_9LAMI</name>
<dbReference type="Pfam" id="PF00205">
    <property type="entry name" value="TPP_enzyme_M"/>
    <property type="match status" value="1"/>
</dbReference>
<evidence type="ECO:0000256" key="6">
    <source>
        <dbReference type="ARBA" id="ARBA00013202"/>
    </source>
</evidence>
<reference evidence="17" key="2">
    <citation type="journal article" date="2024" name="Plant">
        <title>Genomic evolution and insights into agronomic trait innovations of Sesamum species.</title>
        <authorList>
            <person name="Miao H."/>
            <person name="Wang L."/>
            <person name="Qu L."/>
            <person name="Liu H."/>
            <person name="Sun Y."/>
            <person name="Le M."/>
            <person name="Wang Q."/>
            <person name="Wei S."/>
            <person name="Zheng Y."/>
            <person name="Lin W."/>
            <person name="Duan Y."/>
            <person name="Cao H."/>
            <person name="Xiong S."/>
            <person name="Wang X."/>
            <person name="Wei L."/>
            <person name="Li C."/>
            <person name="Ma Q."/>
            <person name="Ju M."/>
            <person name="Zhao R."/>
            <person name="Li G."/>
            <person name="Mu C."/>
            <person name="Tian Q."/>
            <person name="Mei H."/>
            <person name="Zhang T."/>
            <person name="Gao T."/>
            <person name="Zhang H."/>
        </authorList>
    </citation>
    <scope>NUCLEOTIDE SEQUENCE</scope>
    <source>
        <strain evidence="17">KEN1</strain>
    </source>
</reference>
<feature type="domain" description="Thiamine pyrophosphate enzyme central" evidence="14">
    <location>
        <begin position="220"/>
        <end position="337"/>
    </location>
</feature>
<evidence type="ECO:0000256" key="7">
    <source>
        <dbReference type="ARBA" id="ARBA00022723"/>
    </source>
</evidence>
<keyword evidence="8" id="KW-0210">Decarboxylase</keyword>
<sequence>MDATIAASLHSSKPAPCNDVGGVPSNGVVSTIQFHSSAPPFSSAEPTLGCHLARRLVQIGVSDVFSVPGDFNLTLLDHLIAEPGLNLIGCCNELKRRLRRRRLCQGSSENLPVICIVGGPNSNDYGTNRILHHTIGLPDFSQELHCFRSVTCYQAVVNNLEDAHELIDAAISTALKESKPVYISISCNLPAIPHPTFSCEPIPFSLSPKLSNQMGLETAVDAAVEFLNKAVKPVIVGGPKLRAAKACDAFVQLADACGYAFAVMPSAKGLVPEAHPHFIGTYWGPVSTAFCAEIVESADAYLFVGPIFNDYSSVGYSLLLKKEKAIIVQPDRVIIGNGPTFGCVLMKDFLIALGKRLKPNATAYENYHRIYVPDGHPLKSEPNQALRVNVLFQHIQKMLSAETAVIAETGDSWFNCQKLKLPKGCRYEFQMQYGSIGWSVGATLGYAQALPDKRVIACIGDGSFQMTVQDVSTMIRCGQKSIIFLINNGGYTIEVEIHDGPYNVIKNWNYTALVDAIHNGEGNCWTTKVSEYSVVGFISFSCLSTNGFGQYF</sequence>
<dbReference type="AlphaFoldDB" id="A0AAW2YF61"/>
<evidence type="ECO:0000256" key="2">
    <source>
        <dbReference type="ARBA" id="ARBA00001920"/>
    </source>
</evidence>
<dbReference type="PANTHER" id="PTHR43452:SF6">
    <property type="entry name" value="PYRUVATE DECARBOXYLASE 2"/>
    <property type="match status" value="1"/>
</dbReference>
<evidence type="ECO:0000313" key="17">
    <source>
        <dbReference type="EMBL" id="KAL0464567.1"/>
    </source>
</evidence>
<dbReference type="Gene3D" id="3.40.50.1220">
    <property type="entry name" value="TPP-binding domain"/>
    <property type="match status" value="1"/>
</dbReference>
<dbReference type="CDD" id="cd02005">
    <property type="entry name" value="TPP_PDC_IPDC"/>
    <property type="match status" value="1"/>
</dbReference>
<dbReference type="EC" id="4.1.1.1" evidence="6"/>